<protein>
    <submittedName>
        <fullName evidence="2">DUF134 domain-containing protein</fullName>
    </submittedName>
</protein>
<name>A0A9Y2AHG3_9FIRM</name>
<gene>
    <name evidence="2" type="ORF">P3F81_10050</name>
</gene>
<evidence type="ECO:0000313" key="2">
    <source>
        <dbReference type="EMBL" id="WIW70227.1"/>
    </source>
</evidence>
<comment type="similarity">
    <text evidence="1">Belongs to the UPF0251 family.</text>
</comment>
<dbReference type="EMBL" id="CP120678">
    <property type="protein sequence ID" value="WIW70227.1"/>
    <property type="molecule type" value="Genomic_DNA"/>
</dbReference>
<organism evidence="2 3">
    <name type="scientific">Selenobaculum gibii</name>
    <dbReference type="NCBI Taxonomy" id="3054208"/>
    <lineage>
        <taxon>Bacteria</taxon>
        <taxon>Bacillati</taxon>
        <taxon>Bacillota</taxon>
        <taxon>Negativicutes</taxon>
        <taxon>Selenomonadales</taxon>
        <taxon>Selenomonadaceae</taxon>
        <taxon>Selenobaculum</taxon>
    </lineage>
</organism>
<dbReference type="PANTHER" id="PTHR37478">
    <property type="match status" value="1"/>
</dbReference>
<accession>A0A9Y2AHG3</accession>
<dbReference type="Pfam" id="PF02001">
    <property type="entry name" value="DUF134"/>
    <property type="match status" value="1"/>
</dbReference>
<dbReference type="KEGG" id="sgbi:P3F81_10050"/>
<dbReference type="InterPro" id="IPR036388">
    <property type="entry name" value="WH-like_DNA-bd_sf"/>
</dbReference>
<dbReference type="Gene3D" id="1.10.10.10">
    <property type="entry name" value="Winged helix-like DNA-binding domain superfamily/Winged helix DNA-binding domain"/>
    <property type="match status" value="1"/>
</dbReference>
<dbReference type="PANTHER" id="PTHR37478:SF2">
    <property type="entry name" value="UPF0251 PROTEIN TK0562"/>
    <property type="match status" value="1"/>
</dbReference>
<reference evidence="2" key="1">
    <citation type="submission" date="2023-03" db="EMBL/GenBank/DDBJ databases">
        <title>Selenobaculum gbiensis gen. nov. sp. nov., a new bacterium isolated from the gut microbiota of IBD patient.</title>
        <authorList>
            <person name="Yeo S."/>
            <person name="Park H."/>
            <person name="Huh C.S."/>
        </authorList>
    </citation>
    <scope>NUCLEOTIDE SEQUENCE</scope>
    <source>
        <strain evidence="2">ICN-92133</strain>
    </source>
</reference>
<dbReference type="SUPFAM" id="SSF88659">
    <property type="entry name" value="Sigma3 and sigma4 domains of RNA polymerase sigma factors"/>
    <property type="match status" value="1"/>
</dbReference>
<dbReference type="RefSeq" id="WP_147670018.1">
    <property type="nucleotide sequence ID" value="NZ_CP120678.1"/>
</dbReference>
<proteinExistence type="inferred from homology"/>
<sequence length="160" mass="17747">MVRIRCCGIVDDLPRCKRFLAEAENAETILLQVEEYEAIRLKDYEGLEQNEAAKIMGLSRATFQRVLQSAKQKVAEALVKGCNISIEGGFFKMANRKFECQDCKHVWEVAPCSEGGKHGYEIECPKCGSLKKIKLMNGERHVCGGGHHGQNGHGCCGGHH</sequence>
<dbReference type="AlphaFoldDB" id="A0A9Y2AHG3"/>
<dbReference type="InterPro" id="IPR013324">
    <property type="entry name" value="RNA_pol_sigma_r3/r4-like"/>
</dbReference>
<evidence type="ECO:0000256" key="1">
    <source>
        <dbReference type="ARBA" id="ARBA00009350"/>
    </source>
</evidence>
<dbReference type="Proteomes" id="UP001243623">
    <property type="component" value="Chromosome"/>
</dbReference>
<dbReference type="InterPro" id="IPR002852">
    <property type="entry name" value="UPF0251"/>
</dbReference>
<keyword evidence="3" id="KW-1185">Reference proteome</keyword>
<evidence type="ECO:0000313" key="3">
    <source>
        <dbReference type="Proteomes" id="UP001243623"/>
    </source>
</evidence>